<gene>
    <name evidence="1" type="ORF">HMPREF3196_02225</name>
</gene>
<dbReference type="Proteomes" id="UP000070092">
    <property type="component" value="Unassembled WGS sequence"/>
</dbReference>
<organism evidence="1 2">
    <name type="scientific">Bifidobacterium bifidum</name>
    <dbReference type="NCBI Taxonomy" id="1681"/>
    <lineage>
        <taxon>Bacteria</taxon>
        <taxon>Bacillati</taxon>
        <taxon>Actinomycetota</taxon>
        <taxon>Actinomycetes</taxon>
        <taxon>Bifidobacteriales</taxon>
        <taxon>Bifidobacteriaceae</taxon>
        <taxon>Bifidobacterium</taxon>
    </lineage>
</organism>
<reference evidence="1 2" key="1">
    <citation type="submission" date="2016-01" db="EMBL/GenBank/DDBJ databases">
        <authorList>
            <person name="Oliw E.H."/>
        </authorList>
    </citation>
    <scope>NUCLEOTIDE SEQUENCE [LARGE SCALE GENOMIC DNA]</scope>
    <source>
        <strain evidence="1 2">MJR8628B</strain>
    </source>
</reference>
<protein>
    <submittedName>
        <fullName evidence="1">Uncharacterized protein</fullName>
    </submittedName>
</protein>
<comment type="caution">
    <text evidence="1">The sequence shown here is derived from an EMBL/GenBank/DDBJ whole genome shotgun (WGS) entry which is preliminary data.</text>
</comment>
<evidence type="ECO:0000313" key="1">
    <source>
        <dbReference type="EMBL" id="KWZ79682.1"/>
    </source>
</evidence>
<sequence length="41" mass="4691">MLLPFRQTLNMRDAHAHAAQIAVTVRLPVTLMMMASMLRPR</sequence>
<dbReference type="AlphaFoldDB" id="A0A133KJB7"/>
<name>A0A133KJB7_BIFBI</name>
<dbReference type="EMBL" id="LRPO01000064">
    <property type="protein sequence ID" value="KWZ79682.1"/>
    <property type="molecule type" value="Genomic_DNA"/>
</dbReference>
<accession>A0A133KJB7</accession>
<evidence type="ECO:0000313" key="2">
    <source>
        <dbReference type="Proteomes" id="UP000070092"/>
    </source>
</evidence>
<proteinExistence type="predicted"/>